<keyword evidence="2" id="KW-1185">Reference proteome</keyword>
<reference evidence="1" key="1">
    <citation type="submission" date="2023-01" db="EMBL/GenBank/DDBJ databases">
        <authorList>
            <person name="Van Ghelder C."/>
            <person name="Rancurel C."/>
        </authorList>
    </citation>
    <scope>NUCLEOTIDE SEQUENCE</scope>
    <source>
        <strain evidence="1">CNCM I-4278</strain>
    </source>
</reference>
<proteinExistence type="predicted"/>
<accession>A0A9W4U7Q4</accession>
<protein>
    <submittedName>
        <fullName evidence="1">Uncharacterized protein</fullName>
    </submittedName>
</protein>
<organism evidence="1 2">
    <name type="scientific">Periconia digitata</name>
    <dbReference type="NCBI Taxonomy" id="1303443"/>
    <lineage>
        <taxon>Eukaryota</taxon>
        <taxon>Fungi</taxon>
        <taxon>Dikarya</taxon>
        <taxon>Ascomycota</taxon>
        <taxon>Pezizomycotina</taxon>
        <taxon>Dothideomycetes</taxon>
        <taxon>Pleosporomycetidae</taxon>
        <taxon>Pleosporales</taxon>
        <taxon>Massarineae</taxon>
        <taxon>Periconiaceae</taxon>
        <taxon>Periconia</taxon>
    </lineage>
</organism>
<evidence type="ECO:0000313" key="1">
    <source>
        <dbReference type="EMBL" id="CAI6328910.1"/>
    </source>
</evidence>
<name>A0A9W4U7Q4_9PLEO</name>
<sequence length="70" mass="8168">MDKKTTNNTWTCDRLIPSHLEADLTHPGMHPREIVNTRHEGSRYYQMDWTPKNLRAETSLDAVVVAKYNL</sequence>
<comment type="caution">
    <text evidence="1">The sequence shown here is derived from an EMBL/GenBank/DDBJ whole genome shotgun (WGS) entry which is preliminary data.</text>
</comment>
<gene>
    <name evidence="1" type="ORF">PDIGIT_LOCUS4041</name>
</gene>
<dbReference type="AlphaFoldDB" id="A0A9W4U7Q4"/>
<dbReference type="EMBL" id="CAOQHR010000002">
    <property type="protein sequence ID" value="CAI6328910.1"/>
    <property type="molecule type" value="Genomic_DNA"/>
</dbReference>
<evidence type="ECO:0000313" key="2">
    <source>
        <dbReference type="Proteomes" id="UP001152607"/>
    </source>
</evidence>
<dbReference type="Proteomes" id="UP001152607">
    <property type="component" value="Unassembled WGS sequence"/>
</dbReference>